<comment type="caution">
    <text evidence="15">The sequence shown here is derived from an EMBL/GenBank/DDBJ whole genome shotgun (WGS) entry which is preliminary data.</text>
</comment>
<evidence type="ECO:0000256" key="14">
    <source>
        <dbReference type="SAM" id="SignalP"/>
    </source>
</evidence>
<accession>A0ABV0GDN7</accession>
<evidence type="ECO:0000256" key="8">
    <source>
        <dbReference type="ARBA" id="ARBA00023136"/>
    </source>
</evidence>
<dbReference type="PROSITE" id="PS51257">
    <property type="entry name" value="PROKAR_LIPOPROTEIN"/>
    <property type="match status" value="1"/>
</dbReference>
<dbReference type="RefSeq" id="WP_347609386.1">
    <property type="nucleotide sequence ID" value="NZ_JBDPZC010000004.1"/>
</dbReference>
<dbReference type="Pfam" id="PF03550">
    <property type="entry name" value="LolB"/>
    <property type="match status" value="1"/>
</dbReference>
<comment type="similarity">
    <text evidence="2">Belongs to the LolB family.</text>
</comment>
<keyword evidence="5" id="KW-0813">Transport</keyword>
<dbReference type="Gene3D" id="2.50.20.10">
    <property type="entry name" value="Lipoprotein localisation LolA/LolB/LppX"/>
    <property type="match status" value="1"/>
</dbReference>
<evidence type="ECO:0000256" key="7">
    <source>
        <dbReference type="ARBA" id="ARBA00022927"/>
    </source>
</evidence>
<evidence type="ECO:0000256" key="6">
    <source>
        <dbReference type="ARBA" id="ARBA00022729"/>
    </source>
</evidence>
<evidence type="ECO:0000256" key="12">
    <source>
        <dbReference type="ARBA" id="ARBA00023288"/>
    </source>
</evidence>
<feature type="signal peptide" evidence="14">
    <location>
        <begin position="1"/>
        <end position="22"/>
    </location>
</feature>
<evidence type="ECO:0000256" key="5">
    <source>
        <dbReference type="ARBA" id="ARBA00022448"/>
    </source>
</evidence>
<keyword evidence="11" id="KW-0998">Cell outer membrane</keyword>
<evidence type="ECO:0000256" key="1">
    <source>
        <dbReference type="ARBA" id="ARBA00004459"/>
    </source>
</evidence>
<evidence type="ECO:0000313" key="16">
    <source>
        <dbReference type="Proteomes" id="UP001462640"/>
    </source>
</evidence>
<sequence length="205" mass="21517">MRARLRALSHALMRALPPAAFAAALVSALGACAHGPRHADVPPAQARPDPGAVPARSFSGKLSVQVPAQPGQRVAQGGSGSFELLGDAGEGQLELSTPTGSLLARVRWSPTSVSLEQPREQRSFDSLDALTLELLGEAVPVAALFDWLRGRPWAGAATATLPAPAQGFEQLGWRVETDRLAEGLLVAQQQGGRAATLRVRLARED</sequence>
<dbReference type="InterPro" id="IPR029046">
    <property type="entry name" value="LolA/LolB/LppX"/>
</dbReference>
<comment type="subunit">
    <text evidence="3">Monomer.</text>
</comment>
<evidence type="ECO:0000256" key="11">
    <source>
        <dbReference type="ARBA" id="ARBA00023237"/>
    </source>
</evidence>
<evidence type="ECO:0000256" key="3">
    <source>
        <dbReference type="ARBA" id="ARBA00011245"/>
    </source>
</evidence>
<feature type="region of interest" description="Disordered" evidence="13">
    <location>
        <begin position="35"/>
        <end position="62"/>
    </location>
</feature>
<keyword evidence="7" id="KW-0653">Protein transport</keyword>
<keyword evidence="16" id="KW-1185">Reference proteome</keyword>
<organism evidence="15 16">
    <name type="scientific">Roseateles flavus</name>
    <dbReference type="NCBI Taxonomy" id="3149041"/>
    <lineage>
        <taxon>Bacteria</taxon>
        <taxon>Pseudomonadati</taxon>
        <taxon>Pseudomonadota</taxon>
        <taxon>Betaproteobacteria</taxon>
        <taxon>Burkholderiales</taxon>
        <taxon>Sphaerotilaceae</taxon>
        <taxon>Roseateles</taxon>
    </lineage>
</organism>
<comment type="subcellular location">
    <subcellularLocation>
        <location evidence="1">Cell outer membrane</location>
        <topology evidence="1">Lipid-anchor</topology>
    </subcellularLocation>
</comment>
<dbReference type="EMBL" id="JBDPZC010000004">
    <property type="protein sequence ID" value="MEO3713178.1"/>
    <property type="molecule type" value="Genomic_DNA"/>
</dbReference>
<reference evidence="15 16" key="1">
    <citation type="submission" date="2024-05" db="EMBL/GenBank/DDBJ databases">
        <title>Roseateles sp. 2.12 16S ribosomal RNA gene Genome sequencing and assembly.</title>
        <authorList>
            <person name="Woo H."/>
        </authorList>
    </citation>
    <scope>NUCLEOTIDE SEQUENCE [LARGE SCALE GENOMIC DNA]</scope>
    <source>
        <strain evidence="15 16">2.12</strain>
    </source>
</reference>
<keyword evidence="6 14" id="KW-0732">Signal</keyword>
<protein>
    <recommendedName>
        <fullName evidence="4">Outer-membrane lipoprotein LolB</fullName>
    </recommendedName>
</protein>
<evidence type="ECO:0000256" key="10">
    <source>
        <dbReference type="ARBA" id="ARBA00023186"/>
    </source>
</evidence>
<evidence type="ECO:0000313" key="15">
    <source>
        <dbReference type="EMBL" id="MEO3713178.1"/>
    </source>
</evidence>
<name>A0ABV0GDN7_9BURK</name>
<keyword evidence="8" id="KW-0472">Membrane</keyword>
<feature type="chain" id="PRO_5047536251" description="Outer-membrane lipoprotein LolB" evidence="14">
    <location>
        <begin position="23"/>
        <end position="205"/>
    </location>
</feature>
<proteinExistence type="inferred from homology"/>
<evidence type="ECO:0000256" key="4">
    <source>
        <dbReference type="ARBA" id="ARBA00016202"/>
    </source>
</evidence>
<dbReference type="SUPFAM" id="SSF89392">
    <property type="entry name" value="Prokaryotic lipoproteins and lipoprotein localization factors"/>
    <property type="match status" value="1"/>
</dbReference>
<gene>
    <name evidence="15" type="ORF">ABDJ40_10430</name>
</gene>
<dbReference type="InterPro" id="IPR004565">
    <property type="entry name" value="OM_lipoprot_LolB"/>
</dbReference>
<keyword evidence="12 15" id="KW-0449">Lipoprotein</keyword>
<dbReference type="Proteomes" id="UP001462640">
    <property type="component" value="Unassembled WGS sequence"/>
</dbReference>
<evidence type="ECO:0000256" key="2">
    <source>
        <dbReference type="ARBA" id="ARBA00009696"/>
    </source>
</evidence>
<evidence type="ECO:0000256" key="9">
    <source>
        <dbReference type="ARBA" id="ARBA00023139"/>
    </source>
</evidence>
<evidence type="ECO:0000256" key="13">
    <source>
        <dbReference type="SAM" id="MobiDB-lite"/>
    </source>
</evidence>
<keyword evidence="9" id="KW-0564">Palmitate</keyword>
<keyword evidence="10" id="KW-0143">Chaperone</keyword>